<dbReference type="AlphaFoldDB" id="A0A7N2LQI1"/>
<sequence>MVCHGPSNLLPPHLEQAERGHKVSFLLPTNTQAKLEPFNLHKNLISFIPITVPHVDGLPPSSETTSDVPFPLHSLIMTAMDLTAPSTESFLLDLKPHFVFHDFTHWLPPLARRLGIKSIHHCIISPATVGYLLSPERKINEKPLTEADFKAPPPSFPPSSIKLFPHEVRQVTSATLKQFGRDISFIERQMISLSDSDAISFKSCKEMEGPYCDYVERQFKKPVILAGPVVLEPPIIALEEKWAKWLDSFKPKTVIFCMPFLAALKPPMGTETIEFALPEGFEERVKGRGVVHGDWFQQQLILRHPSVGCFVTHCGSGSLSEAMVTECQMVLLPSVGDQIINARLMGRDFKVGVEVEKGEEDGLFTREGVCKAVRAVMDEDSLVGKEVRDNYAKWREFLLSDGLENSYIDSYVQKLRSLLK</sequence>
<dbReference type="PANTHER" id="PTHR48049">
    <property type="entry name" value="GLYCOSYLTRANSFERASE"/>
    <property type="match status" value="1"/>
</dbReference>
<dbReference type="InParanoid" id="A0A7N2LQI1"/>
<evidence type="ECO:0000256" key="4">
    <source>
        <dbReference type="RuleBase" id="RU003718"/>
    </source>
</evidence>
<dbReference type="Gene3D" id="3.40.50.2000">
    <property type="entry name" value="Glycogen Phosphorylase B"/>
    <property type="match status" value="2"/>
</dbReference>
<accession>A0A7N2LQI1</accession>
<comment type="similarity">
    <text evidence="1 4">Belongs to the UDP-glycosyltransferase family.</text>
</comment>
<dbReference type="PROSITE" id="PS00375">
    <property type="entry name" value="UDPGT"/>
    <property type="match status" value="1"/>
</dbReference>
<dbReference type="InterPro" id="IPR035595">
    <property type="entry name" value="UDP_glycos_trans_CS"/>
</dbReference>
<dbReference type="GO" id="GO:0035251">
    <property type="term" value="F:UDP-glucosyltransferase activity"/>
    <property type="evidence" value="ECO:0007669"/>
    <property type="project" value="InterPro"/>
</dbReference>
<proteinExistence type="inferred from homology"/>
<organism evidence="6 7">
    <name type="scientific">Quercus lobata</name>
    <name type="common">Valley oak</name>
    <dbReference type="NCBI Taxonomy" id="97700"/>
    <lineage>
        <taxon>Eukaryota</taxon>
        <taxon>Viridiplantae</taxon>
        <taxon>Streptophyta</taxon>
        <taxon>Embryophyta</taxon>
        <taxon>Tracheophyta</taxon>
        <taxon>Spermatophyta</taxon>
        <taxon>Magnoliopsida</taxon>
        <taxon>eudicotyledons</taxon>
        <taxon>Gunneridae</taxon>
        <taxon>Pentapetalae</taxon>
        <taxon>rosids</taxon>
        <taxon>fabids</taxon>
        <taxon>Fagales</taxon>
        <taxon>Fagaceae</taxon>
        <taxon>Quercus</taxon>
    </lineage>
</organism>
<dbReference type="Gramene" id="QL05p043558:mrna">
    <property type="protein sequence ID" value="QL05p043558:mrna"/>
    <property type="gene ID" value="QL05p043558"/>
</dbReference>
<dbReference type="OMA" id="HARIMST"/>
<evidence type="ECO:0000256" key="5">
    <source>
        <dbReference type="RuleBase" id="RU362057"/>
    </source>
</evidence>
<dbReference type="EMBL" id="LRBV02000005">
    <property type="status" value="NOT_ANNOTATED_CDS"/>
    <property type="molecule type" value="Genomic_DNA"/>
</dbReference>
<keyword evidence="2 4" id="KW-0328">Glycosyltransferase</keyword>
<dbReference type="InterPro" id="IPR050481">
    <property type="entry name" value="UDP-glycosyltransf_plant"/>
</dbReference>
<evidence type="ECO:0000256" key="1">
    <source>
        <dbReference type="ARBA" id="ARBA00009995"/>
    </source>
</evidence>
<dbReference type="Pfam" id="PF00201">
    <property type="entry name" value="UDPGT"/>
    <property type="match status" value="1"/>
</dbReference>
<keyword evidence="3 4" id="KW-0808">Transferase</keyword>
<reference evidence="6 7" key="1">
    <citation type="journal article" date="2016" name="G3 (Bethesda)">
        <title>First Draft Assembly and Annotation of the Genome of a California Endemic Oak Quercus lobata Nee (Fagaceae).</title>
        <authorList>
            <person name="Sork V.L."/>
            <person name="Fitz-Gibbon S.T."/>
            <person name="Puiu D."/>
            <person name="Crepeau M."/>
            <person name="Gugger P.F."/>
            <person name="Sherman R."/>
            <person name="Stevens K."/>
            <person name="Langley C.H."/>
            <person name="Pellegrini M."/>
            <person name="Salzberg S.L."/>
        </authorList>
    </citation>
    <scope>NUCLEOTIDE SEQUENCE [LARGE SCALE GENOMIC DNA]</scope>
    <source>
        <strain evidence="6 7">cv. SW786</strain>
    </source>
</reference>
<dbReference type="CDD" id="cd03784">
    <property type="entry name" value="GT1_Gtf-like"/>
    <property type="match status" value="1"/>
</dbReference>
<dbReference type="FunFam" id="3.40.50.2000:FF:000037">
    <property type="entry name" value="Glycosyltransferase"/>
    <property type="match status" value="1"/>
</dbReference>
<name>A0A7N2LQI1_QUELO</name>
<evidence type="ECO:0000313" key="7">
    <source>
        <dbReference type="Proteomes" id="UP000594261"/>
    </source>
</evidence>
<dbReference type="EnsemblPlants" id="QL05p043558:mrna">
    <property type="protein sequence ID" value="QL05p043558:mrna"/>
    <property type="gene ID" value="QL05p043558"/>
</dbReference>
<evidence type="ECO:0000256" key="3">
    <source>
        <dbReference type="ARBA" id="ARBA00022679"/>
    </source>
</evidence>
<dbReference type="InterPro" id="IPR002213">
    <property type="entry name" value="UDP_glucos_trans"/>
</dbReference>
<dbReference type="EC" id="2.4.1.-" evidence="5"/>
<protein>
    <recommendedName>
        <fullName evidence="5">Glycosyltransferase</fullName>
        <ecNumber evidence="5">2.4.1.-</ecNumber>
    </recommendedName>
</protein>
<reference evidence="6" key="2">
    <citation type="submission" date="2021-01" db="UniProtKB">
        <authorList>
            <consortium name="EnsemblPlants"/>
        </authorList>
    </citation>
    <scope>IDENTIFICATION</scope>
</reference>
<evidence type="ECO:0000313" key="6">
    <source>
        <dbReference type="EnsemblPlants" id="QL05p043558:mrna"/>
    </source>
</evidence>
<evidence type="ECO:0000256" key="2">
    <source>
        <dbReference type="ARBA" id="ARBA00022676"/>
    </source>
</evidence>
<dbReference type="Proteomes" id="UP000594261">
    <property type="component" value="Chromosome 5"/>
</dbReference>
<dbReference type="PANTHER" id="PTHR48049:SF167">
    <property type="entry name" value="GLYCOSYLTRANSFERASE"/>
    <property type="match status" value="1"/>
</dbReference>
<keyword evidence="7" id="KW-1185">Reference proteome</keyword>
<dbReference type="SUPFAM" id="SSF53756">
    <property type="entry name" value="UDP-Glycosyltransferase/glycogen phosphorylase"/>
    <property type="match status" value="1"/>
</dbReference>